<dbReference type="InterPro" id="IPR036383">
    <property type="entry name" value="TSP1_rpt_sf"/>
</dbReference>
<keyword evidence="7" id="KW-1185">Reference proteome</keyword>
<dbReference type="GO" id="GO:0006508">
    <property type="term" value="P:proteolysis"/>
    <property type="evidence" value="ECO:0007669"/>
    <property type="project" value="TreeGrafter"/>
</dbReference>
<dbReference type="GO" id="GO:0031012">
    <property type="term" value="C:extracellular matrix"/>
    <property type="evidence" value="ECO:0007669"/>
    <property type="project" value="TreeGrafter"/>
</dbReference>
<keyword evidence="3" id="KW-0732">Signal</keyword>
<evidence type="ECO:0000313" key="7">
    <source>
        <dbReference type="Proteomes" id="UP000597762"/>
    </source>
</evidence>
<accession>A0A812DEU7</accession>
<proteinExistence type="predicted"/>
<dbReference type="SUPFAM" id="SSF82895">
    <property type="entry name" value="TSP-1 type 1 repeat"/>
    <property type="match status" value="6"/>
</dbReference>
<dbReference type="GO" id="GO:0030198">
    <property type="term" value="P:extracellular matrix organization"/>
    <property type="evidence" value="ECO:0007669"/>
    <property type="project" value="TreeGrafter"/>
</dbReference>
<keyword evidence="2" id="KW-0964">Secreted</keyword>
<dbReference type="Gene3D" id="2.60.120.830">
    <property type="match status" value="1"/>
</dbReference>
<comment type="caution">
    <text evidence="6">The sequence shown here is derived from an EMBL/GenBank/DDBJ whole genome shotgun (WGS) entry which is preliminary data.</text>
</comment>
<dbReference type="InterPro" id="IPR010909">
    <property type="entry name" value="PLAC"/>
</dbReference>
<dbReference type="OrthoDB" id="5950222at2759"/>
<comment type="subcellular location">
    <subcellularLocation>
        <location evidence="1">Secreted</location>
    </subcellularLocation>
</comment>
<name>A0A812DEU7_ACAPH</name>
<dbReference type="AlphaFoldDB" id="A0A812DEU7"/>
<keyword evidence="4" id="KW-0677">Repeat</keyword>
<dbReference type="FunFam" id="2.20.100.10:FF:000005">
    <property type="entry name" value="ADAM metallopeptidase with thrombospondin type 1 motif 9"/>
    <property type="match status" value="2"/>
</dbReference>
<evidence type="ECO:0000256" key="1">
    <source>
        <dbReference type="ARBA" id="ARBA00004613"/>
    </source>
</evidence>
<sequence length="506" mass="56899">MKSSRNFLALKKDDDTYIINGRWPRSSPGQYKASDTVFHYNRHAGKSCVGECLHAQGPIADKLILQLLAYDRNPGIFYEYTIPSGMVPKILHKMKNIRPPPPRQIHPQPQAYSGQFYSQTCGGGTQETRILCVKMNSQVVVTDDNCDPDEKLPTQTTACNTKPCQARWTPSEWSPCSVSCGEGKKTRHVECQEKISPTFSKRVSATVCLNQTRLPTVTKCVEKPCSQWVVKEWSKCSVECGLGHRKREVRCVGADDKVLTDRKCTEPKPTTSDVCDMGSCAKAWFFTEWSKECSASCGHGLLHRKVHCSADNGESLPDNKCKQNTKPKSEKTCKSERPCGGLWFTGPWSECTATCGQGVKVRDVTCVNKLNRNSFTVAEESNCLKEEKPATEELCETLPDCPPEWYTSQWTECSASCGTGSKSRETKCVDANLKQSILCDISERPVTRQSCNTNSCLQIPLNTDPMCRDHMKQCKMVVQARLCPYPYYKQRCCETCRKHYHHHHPS</sequence>
<dbReference type="Proteomes" id="UP000597762">
    <property type="component" value="Unassembled WGS sequence"/>
</dbReference>
<evidence type="ECO:0000256" key="2">
    <source>
        <dbReference type="ARBA" id="ARBA00022525"/>
    </source>
</evidence>
<evidence type="ECO:0000259" key="5">
    <source>
        <dbReference type="PROSITE" id="PS50900"/>
    </source>
</evidence>
<dbReference type="Pfam" id="PF19030">
    <property type="entry name" value="TSP1_ADAMTS"/>
    <property type="match status" value="6"/>
</dbReference>
<dbReference type="GO" id="GO:0005576">
    <property type="term" value="C:extracellular region"/>
    <property type="evidence" value="ECO:0007669"/>
    <property type="project" value="UniProtKB-SubCell"/>
</dbReference>
<dbReference type="EMBL" id="CAHIKZ030003325">
    <property type="protein sequence ID" value="CAE1298785.1"/>
    <property type="molecule type" value="Genomic_DNA"/>
</dbReference>
<dbReference type="GO" id="GO:0004222">
    <property type="term" value="F:metalloendopeptidase activity"/>
    <property type="evidence" value="ECO:0007669"/>
    <property type="project" value="TreeGrafter"/>
</dbReference>
<dbReference type="InterPro" id="IPR000884">
    <property type="entry name" value="TSP1_rpt"/>
</dbReference>
<gene>
    <name evidence="6" type="ORF">SPHA_52781</name>
</gene>
<dbReference type="Gene3D" id="2.20.100.10">
    <property type="entry name" value="Thrombospondin type-1 (TSP1) repeat"/>
    <property type="match status" value="6"/>
</dbReference>
<dbReference type="InterPro" id="IPR050439">
    <property type="entry name" value="ADAMTS_ADAMTS-like"/>
</dbReference>
<dbReference type="InterPro" id="IPR010294">
    <property type="entry name" value="ADAMTS_spacer1"/>
</dbReference>
<dbReference type="SMART" id="SM00209">
    <property type="entry name" value="TSP1"/>
    <property type="match status" value="6"/>
</dbReference>
<dbReference type="PANTHER" id="PTHR13723">
    <property type="entry name" value="ADAMTS A DISINTEGRIN AND METALLOPROTEASE WITH THROMBOSPONDIN MOTIFS PROTEASE"/>
    <property type="match status" value="1"/>
</dbReference>
<feature type="domain" description="PLAC" evidence="5">
    <location>
        <begin position="463"/>
        <end position="500"/>
    </location>
</feature>
<dbReference type="Pfam" id="PF08686">
    <property type="entry name" value="PLAC"/>
    <property type="match status" value="1"/>
</dbReference>
<reference evidence="6" key="1">
    <citation type="submission" date="2021-01" db="EMBL/GenBank/DDBJ databases">
        <authorList>
            <person name="Li R."/>
            <person name="Bekaert M."/>
        </authorList>
    </citation>
    <scope>NUCLEOTIDE SEQUENCE</scope>
    <source>
        <strain evidence="6">Farmed</strain>
    </source>
</reference>
<evidence type="ECO:0000256" key="4">
    <source>
        <dbReference type="ARBA" id="ARBA00022737"/>
    </source>
</evidence>
<dbReference type="PANTHER" id="PTHR13723:SF281">
    <property type="entry name" value="PAPILIN"/>
    <property type="match status" value="1"/>
</dbReference>
<organism evidence="6 7">
    <name type="scientific">Acanthosepion pharaonis</name>
    <name type="common">Pharaoh cuttlefish</name>
    <name type="synonym">Sepia pharaonis</name>
    <dbReference type="NCBI Taxonomy" id="158019"/>
    <lineage>
        <taxon>Eukaryota</taxon>
        <taxon>Metazoa</taxon>
        <taxon>Spiralia</taxon>
        <taxon>Lophotrochozoa</taxon>
        <taxon>Mollusca</taxon>
        <taxon>Cephalopoda</taxon>
        <taxon>Coleoidea</taxon>
        <taxon>Decapodiformes</taxon>
        <taxon>Sepiida</taxon>
        <taxon>Sepiina</taxon>
        <taxon>Sepiidae</taxon>
        <taxon>Acanthosepion</taxon>
    </lineage>
</organism>
<dbReference type="PROSITE" id="PS50092">
    <property type="entry name" value="TSP1"/>
    <property type="match status" value="5"/>
</dbReference>
<dbReference type="Pfam" id="PF05986">
    <property type="entry name" value="ADAMTS_spacer1"/>
    <property type="match status" value="1"/>
</dbReference>
<evidence type="ECO:0000313" key="6">
    <source>
        <dbReference type="EMBL" id="CAE1298785.1"/>
    </source>
</evidence>
<dbReference type="PROSITE" id="PS50900">
    <property type="entry name" value="PLAC"/>
    <property type="match status" value="1"/>
</dbReference>
<protein>
    <submittedName>
        <fullName evidence="6">THSD4</fullName>
    </submittedName>
</protein>
<evidence type="ECO:0000256" key="3">
    <source>
        <dbReference type="ARBA" id="ARBA00022729"/>
    </source>
</evidence>